<keyword evidence="1" id="KW-0472">Membrane</keyword>
<comment type="caution">
    <text evidence="2">The sequence shown here is derived from an EMBL/GenBank/DDBJ whole genome shotgun (WGS) entry which is preliminary data.</text>
</comment>
<evidence type="ECO:0000256" key="1">
    <source>
        <dbReference type="SAM" id="Phobius"/>
    </source>
</evidence>
<accession>A0A8J6KGX8</accession>
<gene>
    <name evidence="2" type="ORF">GDO78_004918</name>
</gene>
<evidence type="ECO:0000313" key="3">
    <source>
        <dbReference type="Proteomes" id="UP000770717"/>
    </source>
</evidence>
<sequence>MGLYSLKGTMTLKSGTFLYLLYFVSQLLFNFLFTTTTMIRGKKKGGGPPKLTFFSVAISSHTDIANTNDCAILTISHNSPPQASSKTVKFKT</sequence>
<proteinExistence type="predicted"/>
<organism evidence="2 3">
    <name type="scientific">Eleutherodactylus coqui</name>
    <name type="common">Puerto Rican coqui</name>
    <dbReference type="NCBI Taxonomy" id="57060"/>
    <lineage>
        <taxon>Eukaryota</taxon>
        <taxon>Metazoa</taxon>
        <taxon>Chordata</taxon>
        <taxon>Craniata</taxon>
        <taxon>Vertebrata</taxon>
        <taxon>Euteleostomi</taxon>
        <taxon>Amphibia</taxon>
        <taxon>Batrachia</taxon>
        <taxon>Anura</taxon>
        <taxon>Neobatrachia</taxon>
        <taxon>Hyloidea</taxon>
        <taxon>Eleutherodactylidae</taxon>
        <taxon>Eleutherodactylinae</taxon>
        <taxon>Eleutherodactylus</taxon>
        <taxon>Eleutherodactylus</taxon>
    </lineage>
</organism>
<protein>
    <submittedName>
        <fullName evidence="2">Uncharacterized protein</fullName>
    </submittedName>
</protein>
<reference evidence="2" key="1">
    <citation type="thesis" date="2020" institute="ProQuest LLC" country="789 East Eisenhower Parkway, Ann Arbor, MI, USA">
        <title>Comparative Genomics and Chromosome Evolution.</title>
        <authorList>
            <person name="Mudd A.B."/>
        </authorList>
    </citation>
    <scope>NUCLEOTIDE SEQUENCE</scope>
    <source>
        <strain evidence="2">HN-11 Male</strain>
        <tissue evidence="2">Kidney and liver</tissue>
    </source>
</reference>
<evidence type="ECO:0000313" key="2">
    <source>
        <dbReference type="EMBL" id="KAG9488629.1"/>
    </source>
</evidence>
<keyword evidence="1" id="KW-1133">Transmembrane helix</keyword>
<name>A0A8J6KGX8_ELECQ</name>
<dbReference type="Proteomes" id="UP000770717">
    <property type="component" value="Unassembled WGS sequence"/>
</dbReference>
<keyword evidence="3" id="KW-1185">Reference proteome</keyword>
<dbReference type="EMBL" id="WNTK01000002">
    <property type="protein sequence ID" value="KAG9488629.1"/>
    <property type="molecule type" value="Genomic_DNA"/>
</dbReference>
<dbReference type="AlphaFoldDB" id="A0A8J6KGX8"/>
<feature type="transmembrane region" description="Helical" evidence="1">
    <location>
        <begin position="16"/>
        <end position="34"/>
    </location>
</feature>
<keyword evidence="1" id="KW-0812">Transmembrane</keyword>